<protein>
    <submittedName>
        <fullName evidence="2">Uncharacterized protein</fullName>
    </submittedName>
</protein>
<dbReference type="Proteomes" id="UP000712281">
    <property type="component" value="Unassembled WGS sequence"/>
</dbReference>
<organism evidence="2 3">
    <name type="scientific">Brassica cretica</name>
    <name type="common">Mustard</name>
    <dbReference type="NCBI Taxonomy" id="69181"/>
    <lineage>
        <taxon>Eukaryota</taxon>
        <taxon>Viridiplantae</taxon>
        <taxon>Streptophyta</taxon>
        <taxon>Embryophyta</taxon>
        <taxon>Tracheophyta</taxon>
        <taxon>Spermatophyta</taxon>
        <taxon>Magnoliopsida</taxon>
        <taxon>eudicotyledons</taxon>
        <taxon>Gunneridae</taxon>
        <taxon>Pentapetalae</taxon>
        <taxon>rosids</taxon>
        <taxon>malvids</taxon>
        <taxon>Brassicales</taxon>
        <taxon>Brassicaceae</taxon>
        <taxon>Brassiceae</taxon>
        <taxon>Brassica</taxon>
    </lineage>
</organism>
<name>A0A8S9KLU3_BRACR</name>
<reference evidence="2" key="1">
    <citation type="submission" date="2019-12" db="EMBL/GenBank/DDBJ databases">
        <title>Genome sequencing and annotation of Brassica cretica.</title>
        <authorList>
            <person name="Studholme D.J."/>
            <person name="Sarris P.F."/>
        </authorList>
    </citation>
    <scope>NUCLEOTIDE SEQUENCE</scope>
    <source>
        <strain evidence="2">PFS-001/15</strain>
        <tissue evidence="2">Leaf</tissue>
    </source>
</reference>
<gene>
    <name evidence="2" type="ORF">F2Q68_00007692</name>
</gene>
<evidence type="ECO:0000256" key="1">
    <source>
        <dbReference type="SAM" id="MobiDB-lite"/>
    </source>
</evidence>
<proteinExistence type="predicted"/>
<comment type="caution">
    <text evidence="2">The sequence shown here is derived from an EMBL/GenBank/DDBJ whole genome shotgun (WGS) entry which is preliminary data.</text>
</comment>
<feature type="compositionally biased region" description="Basic and acidic residues" evidence="1">
    <location>
        <begin position="47"/>
        <end position="56"/>
    </location>
</feature>
<feature type="region of interest" description="Disordered" evidence="1">
    <location>
        <begin position="1"/>
        <end position="56"/>
    </location>
</feature>
<dbReference type="EMBL" id="QGKW02000717">
    <property type="protein sequence ID" value="KAF2596220.1"/>
    <property type="molecule type" value="Genomic_DNA"/>
</dbReference>
<evidence type="ECO:0000313" key="3">
    <source>
        <dbReference type="Proteomes" id="UP000712281"/>
    </source>
</evidence>
<accession>A0A8S9KLU3</accession>
<sequence length="56" mass="6148">MANDDDSPESQQQHEDQSEEDSSSSYLIVIFMFPGENGTPGQKIRTCNREGGEANA</sequence>
<evidence type="ECO:0000313" key="2">
    <source>
        <dbReference type="EMBL" id="KAF2596220.1"/>
    </source>
</evidence>
<dbReference type="AlphaFoldDB" id="A0A8S9KLU3"/>